<accession>A0A5B7DVC4</accession>
<name>A0A5B7DVC4_PORTR</name>
<protein>
    <submittedName>
        <fullName evidence="2">Uncharacterized protein</fullName>
    </submittedName>
</protein>
<organism evidence="2 3">
    <name type="scientific">Portunus trituberculatus</name>
    <name type="common">Swimming crab</name>
    <name type="synonym">Neptunus trituberculatus</name>
    <dbReference type="NCBI Taxonomy" id="210409"/>
    <lineage>
        <taxon>Eukaryota</taxon>
        <taxon>Metazoa</taxon>
        <taxon>Ecdysozoa</taxon>
        <taxon>Arthropoda</taxon>
        <taxon>Crustacea</taxon>
        <taxon>Multicrustacea</taxon>
        <taxon>Malacostraca</taxon>
        <taxon>Eumalacostraca</taxon>
        <taxon>Eucarida</taxon>
        <taxon>Decapoda</taxon>
        <taxon>Pleocyemata</taxon>
        <taxon>Brachyura</taxon>
        <taxon>Eubrachyura</taxon>
        <taxon>Portunoidea</taxon>
        <taxon>Portunidae</taxon>
        <taxon>Portuninae</taxon>
        <taxon>Portunus</taxon>
    </lineage>
</organism>
<feature type="region of interest" description="Disordered" evidence="1">
    <location>
        <begin position="55"/>
        <end position="117"/>
    </location>
</feature>
<dbReference type="AlphaFoldDB" id="A0A5B7DVC4"/>
<feature type="compositionally biased region" description="Basic and acidic residues" evidence="1">
    <location>
        <begin position="74"/>
        <end position="94"/>
    </location>
</feature>
<evidence type="ECO:0000256" key="1">
    <source>
        <dbReference type="SAM" id="MobiDB-lite"/>
    </source>
</evidence>
<evidence type="ECO:0000313" key="2">
    <source>
        <dbReference type="EMBL" id="MPC24916.1"/>
    </source>
</evidence>
<dbReference type="EMBL" id="VSRR010001390">
    <property type="protein sequence ID" value="MPC24916.1"/>
    <property type="molecule type" value="Genomic_DNA"/>
</dbReference>
<comment type="caution">
    <text evidence="2">The sequence shown here is derived from an EMBL/GenBank/DDBJ whole genome shotgun (WGS) entry which is preliminary data.</text>
</comment>
<proteinExistence type="predicted"/>
<dbReference type="Proteomes" id="UP000324222">
    <property type="component" value="Unassembled WGS sequence"/>
</dbReference>
<gene>
    <name evidence="2" type="ORF">E2C01_018011</name>
</gene>
<reference evidence="2 3" key="1">
    <citation type="submission" date="2019-05" db="EMBL/GenBank/DDBJ databases">
        <title>Another draft genome of Portunus trituberculatus and its Hox gene families provides insights of decapod evolution.</title>
        <authorList>
            <person name="Jeong J.-H."/>
            <person name="Song I."/>
            <person name="Kim S."/>
            <person name="Choi T."/>
            <person name="Kim D."/>
            <person name="Ryu S."/>
            <person name="Kim W."/>
        </authorList>
    </citation>
    <scope>NUCLEOTIDE SEQUENCE [LARGE SCALE GENOMIC DNA]</scope>
    <source>
        <tissue evidence="2">Muscle</tissue>
    </source>
</reference>
<sequence>MRPGKSSECGLMEHPISITLGGLERLLKSVLIYKERDKNGRLSKDALFDLREGGSEAAEALGTSRHPSPATQNKKGEETQAGHANRREKDHLQDDGCLCGSVRERDTSAETESTWPL</sequence>
<keyword evidence="3" id="KW-1185">Reference proteome</keyword>
<evidence type="ECO:0000313" key="3">
    <source>
        <dbReference type="Proteomes" id="UP000324222"/>
    </source>
</evidence>